<reference evidence="1 2" key="1">
    <citation type="submission" date="2019-04" db="EMBL/GenBank/DDBJ databases">
        <title>Draft genome sequence of Rickettsia asiatica Maytaro1284.</title>
        <authorList>
            <person name="Thu M."/>
            <person name="Qiu Y."/>
            <person name="Nakao R."/>
        </authorList>
    </citation>
    <scope>NUCLEOTIDE SEQUENCE [LARGE SCALE GENOMIC DNA]</scope>
    <source>
        <strain evidence="1 2">Maytaro1284</strain>
    </source>
</reference>
<gene>
    <name evidence="1" type="ORF">RAS_06170</name>
</gene>
<keyword evidence="2" id="KW-1185">Reference proteome</keyword>
<sequence length="80" mass="8116">MVNFGSTVKSGDIIVSNGATMQVNNNVTATDISGENNNQGTLKLNNPAPINITGTVGNNNVLSTVEVANNDATVTGGLKV</sequence>
<dbReference type="AlphaFoldDB" id="A0A510G770"/>
<protein>
    <submittedName>
        <fullName evidence="1">Uncharacterized protein</fullName>
    </submittedName>
</protein>
<organism evidence="1 2">
    <name type="scientific">Rickettsia asiatica</name>
    <dbReference type="NCBI Taxonomy" id="238800"/>
    <lineage>
        <taxon>Bacteria</taxon>
        <taxon>Pseudomonadati</taxon>
        <taxon>Pseudomonadota</taxon>
        <taxon>Alphaproteobacteria</taxon>
        <taxon>Rickettsiales</taxon>
        <taxon>Rickettsiaceae</taxon>
        <taxon>Rickettsieae</taxon>
        <taxon>Rickettsia</taxon>
        <taxon>spotted fever group</taxon>
    </lineage>
</organism>
<dbReference type="RefSeq" id="WP_232049326.1">
    <property type="nucleotide sequence ID" value="NZ_AP019563.1"/>
</dbReference>
<evidence type="ECO:0000313" key="2">
    <source>
        <dbReference type="Proteomes" id="UP000321183"/>
    </source>
</evidence>
<evidence type="ECO:0000313" key="1">
    <source>
        <dbReference type="EMBL" id="BBJ31508.1"/>
    </source>
</evidence>
<dbReference type="EMBL" id="AP019563">
    <property type="protein sequence ID" value="BBJ31508.1"/>
    <property type="molecule type" value="Genomic_DNA"/>
</dbReference>
<dbReference type="KEGG" id="ras:RAS_06170"/>
<proteinExistence type="predicted"/>
<name>A0A510G770_9RICK</name>
<dbReference type="Proteomes" id="UP000321183">
    <property type="component" value="Chromosome"/>
</dbReference>
<accession>A0A510G770</accession>